<dbReference type="PANTHER" id="PTHR11669">
    <property type="entry name" value="REPLICATION FACTOR C / DNA POLYMERASE III GAMMA-TAU SUBUNIT"/>
    <property type="match status" value="1"/>
</dbReference>
<feature type="domain" description="AAA+ ATPase" evidence="5">
    <location>
        <begin position="31"/>
        <end position="159"/>
    </location>
</feature>
<evidence type="ECO:0000256" key="4">
    <source>
        <dbReference type="RuleBase" id="RU003651"/>
    </source>
</evidence>
<evidence type="ECO:0000256" key="2">
    <source>
        <dbReference type="ARBA" id="ARBA00022741"/>
    </source>
</evidence>
<evidence type="ECO:0000313" key="6">
    <source>
        <dbReference type="EMBL" id="MBF0877493.1"/>
    </source>
</evidence>
<evidence type="ECO:0000256" key="1">
    <source>
        <dbReference type="ARBA" id="ARBA00022705"/>
    </source>
</evidence>
<dbReference type="InterPro" id="IPR003593">
    <property type="entry name" value="AAA+_ATPase"/>
</dbReference>
<gene>
    <name evidence="6" type="ORF">HKD21_11625</name>
</gene>
<keyword evidence="2 4" id="KW-0547">Nucleotide-binding</keyword>
<keyword evidence="7" id="KW-1185">Reference proteome</keyword>
<reference evidence="6" key="1">
    <citation type="submission" date="2020-04" db="EMBL/GenBank/DDBJ databases">
        <authorList>
            <person name="Sombolestani A."/>
        </authorList>
    </citation>
    <scope>NUCLEOTIDE SEQUENCE</scope>
    <source>
        <strain evidence="6">LMG 27748</strain>
    </source>
</reference>
<dbReference type="InterPro" id="IPR050238">
    <property type="entry name" value="DNA_Rep/Repair_Clamp_Loader"/>
</dbReference>
<protein>
    <submittedName>
        <fullName evidence="6">AAA family ATPase</fullName>
    </submittedName>
</protein>
<dbReference type="EMBL" id="JABCQO010000010">
    <property type="protein sequence ID" value="MBF0877493.1"/>
    <property type="molecule type" value="Genomic_DNA"/>
</dbReference>
<dbReference type="CDD" id="cd00009">
    <property type="entry name" value="AAA"/>
    <property type="match status" value="1"/>
</dbReference>
<comment type="similarity">
    <text evidence="4">Belongs to the AAA ATPase family.</text>
</comment>
<dbReference type="SUPFAM" id="SSF52540">
    <property type="entry name" value="P-loop containing nucleoside triphosphate hydrolases"/>
    <property type="match status" value="1"/>
</dbReference>
<sequence length="201" mass="21962">MMVIRSPSGWGDIIPPHSTARRAGDAFVSGSLDRLLLEGPPGSGKTSAAYAMLFSRIPDLHKTQNDISYLNAADCRTESDVLRTIEGMRMYGQNSTGQRFLIIDEVDCFASVAASTLKGKLDGLETNVPVILTTNHISRLDPALVSRFKAVHWNRLSVDQMTSWIKGQCAKAGYSLKDTDLATILADGTDYRKVVQNLAML</sequence>
<reference evidence="6" key="2">
    <citation type="submission" date="2020-11" db="EMBL/GenBank/DDBJ databases">
        <title>Description of novel Gluconobacter species.</title>
        <authorList>
            <person name="Cleenwerck I."/>
            <person name="Cnockaert M."/>
            <person name="Borremans W."/>
            <person name="Wieme A.D."/>
            <person name="De Vuyst L."/>
            <person name="Vandamme P."/>
        </authorList>
    </citation>
    <scope>NUCLEOTIDE SEQUENCE</scope>
    <source>
        <strain evidence="6">LMG 27748</strain>
    </source>
</reference>
<dbReference type="InterPro" id="IPR027417">
    <property type="entry name" value="P-loop_NTPase"/>
</dbReference>
<evidence type="ECO:0000259" key="5">
    <source>
        <dbReference type="SMART" id="SM00382"/>
    </source>
</evidence>
<dbReference type="SMART" id="SM00382">
    <property type="entry name" value="AAA"/>
    <property type="match status" value="1"/>
</dbReference>
<proteinExistence type="inferred from homology"/>
<evidence type="ECO:0000256" key="3">
    <source>
        <dbReference type="ARBA" id="ARBA00022840"/>
    </source>
</evidence>
<dbReference type="InterPro" id="IPR003959">
    <property type="entry name" value="ATPase_AAA_core"/>
</dbReference>
<dbReference type="PANTHER" id="PTHR11669:SF20">
    <property type="entry name" value="REPLICATION FACTOR C SUBUNIT 4"/>
    <property type="match status" value="1"/>
</dbReference>
<keyword evidence="3 4" id="KW-0067">ATP-binding</keyword>
<dbReference type="Gene3D" id="3.40.50.300">
    <property type="entry name" value="P-loop containing nucleotide triphosphate hydrolases"/>
    <property type="match status" value="1"/>
</dbReference>
<dbReference type="Proteomes" id="UP000630952">
    <property type="component" value="Unassembled WGS sequence"/>
</dbReference>
<dbReference type="Pfam" id="PF00004">
    <property type="entry name" value="AAA"/>
    <property type="match status" value="1"/>
</dbReference>
<name>A0ABR9YFP5_9PROT</name>
<comment type="caution">
    <text evidence="6">The sequence shown here is derived from an EMBL/GenBank/DDBJ whole genome shotgun (WGS) entry which is preliminary data.</text>
</comment>
<accession>A0ABR9YFP5</accession>
<evidence type="ECO:0000313" key="7">
    <source>
        <dbReference type="Proteomes" id="UP000630952"/>
    </source>
</evidence>
<dbReference type="InterPro" id="IPR003960">
    <property type="entry name" value="ATPase_AAA_CS"/>
</dbReference>
<keyword evidence="1" id="KW-0235">DNA replication</keyword>
<organism evidence="6 7">
    <name type="scientific">Gluconobacter cerevisiae</name>
    <dbReference type="NCBI Taxonomy" id="1379734"/>
    <lineage>
        <taxon>Bacteria</taxon>
        <taxon>Pseudomonadati</taxon>
        <taxon>Pseudomonadota</taxon>
        <taxon>Alphaproteobacteria</taxon>
        <taxon>Acetobacterales</taxon>
        <taxon>Acetobacteraceae</taxon>
        <taxon>Gluconobacter</taxon>
    </lineage>
</organism>
<dbReference type="PROSITE" id="PS00674">
    <property type="entry name" value="AAA"/>
    <property type="match status" value="1"/>
</dbReference>